<evidence type="ECO:0000256" key="2">
    <source>
        <dbReference type="ARBA" id="ARBA00022692"/>
    </source>
</evidence>
<dbReference type="GO" id="GO:0016095">
    <property type="term" value="P:polyprenol catabolic process"/>
    <property type="evidence" value="ECO:0007669"/>
    <property type="project" value="UniProtKB-UniRule"/>
</dbReference>
<dbReference type="Pfam" id="PF02544">
    <property type="entry name" value="Steroid_dh"/>
    <property type="match status" value="1"/>
</dbReference>
<keyword evidence="8" id="KW-1185">Reference proteome</keyword>
<dbReference type="AlphaFoldDB" id="A0A0C2FI10"/>
<name>A0A0C2FI10_9PEZI</name>
<feature type="transmembrane region" description="Helical" evidence="5">
    <location>
        <begin position="285"/>
        <end position="308"/>
    </location>
</feature>
<dbReference type="GO" id="GO:0102389">
    <property type="term" value="F:polyprenol reductase activity"/>
    <property type="evidence" value="ECO:0007669"/>
    <property type="project" value="UniProtKB-UniRule"/>
</dbReference>
<feature type="transmembrane region" description="Helical" evidence="5">
    <location>
        <begin position="241"/>
        <end position="264"/>
    </location>
</feature>
<dbReference type="RefSeq" id="XP_040618668.1">
    <property type="nucleotide sequence ID" value="XM_040759055.1"/>
</dbReference>
<comment type="catalytic activity">
    <reaction evidence="5">
        <text>a di-trans,poly-cis-dolichal + NADP(+) = a di-trans,poly-cis-polyprenal + NADPH + H(+)</text>
        <dbReference type="Rhea" id="RHEA:80727"/>
        <dbReference type="Rhea" id="RHEA-COMP:19536"/>
        <dbReference type="Rhea" id="RHEA-COMP:19537"/>
        <dbReference type="ChEBI" id="CHEBI:15378"/>
        <dbReference type="ChEBI" id="CHEBI:57783"/>
        <dbReference type="ChEBI" id="CHEBI:58349"/>
        <dbReference type="ChEBI" id="CHEBI:231623"/>
        <dbReference type="ChEBI" id="CHEBI:231637"/>
        <dbReference type="EC" id="1.3.1.94"/>
    </reaction>
    <physiologicalReaction direction="right-to-left" evidence="5">
        <dbReference type="Rhea" id="RHEA:80729"/>
    </physiologicalReaction>
</comment>
<sequence length="361" mass="39554">MTLGGFRVIPGALATVGSASLSMSPANLCQASFVGLGAAIVALTLLPAATQKLLLDYGARDSKSSTADAIVADKNNKYGRPASTPAPGLLERSVAGVVSRLQVPHSWFISFYAFYLLCTSYWAAQWWSWSQAGTVEPKPPDNLFGRILASQQTSDLVWSSTPVASMVLAQVGVAFVLEALQTGRRLYEYLYVFKPSKAKMNAAHFFLGFAYYAIMSVAIWVEGSQAILATKQHNASTGSTYAINTEALAKILVGTPLFLLAWVGQYHCHVHLASLKKYSLPDEGLFRYFVSPHYTCEFFLYVALSIVTAPDGRLLNRTLLSSLLFVLAGLGVTADRTKRWYSEKFGAERVAKKWRMIPFIF</sequence>
<dbReference type="GeneID" id="63673976"/>
<protein>
    <recommendedName>
        <fullName evidence="5">Polyprenal reductase</fullName>
        <ecNumber evidence="5">1.3.1.94</ecNumber>
    </recommendedName>
</protein>
<dbReference type="GO" id="GO:0006488">
    <property type="term" value="P:dolichol-linked oligosaccharide biosynthetic process"/>
    <property type="evidence" value="ECO:0007669"/>
    <property type="project" value="UniProtKB-UniRule"/>
</dbReference>
<evidence type="ECO:0000256" key="1">
    <source>
        <dbReference type="ARBA" id="ARBA00004127"/>
    </source>
</evidence>
<keyword evidence="4 5" id="KW-0472">Membrane</keyword>
<keyword evidence="3 5" id="KW-1133">Transmembrane helix</keyword>
<keyword evidence="2 5" id="KW-0812">Transmembrane</keyword>
<feature type="transmembrane region" description="Helical" evidence="5">
    <location>
        <begin position="107"/>
        <end position="124"/>
    </location>
</feature>
<keyword evidence="5" id="KW-0560">Oxidoreductase</keyword>
<dbReference type="VEuPathDB" id="FungiDB:SPBR_00736"/>
<comment type="subcellular location">
    <subcellularLocation>
        <location evidence="1">Endomembrane system</location>
        <topology evidence="1">Multi-pass membrane protein</topology>
    </subcellularLocation>
    <subcellularLocation>
        <location evidence="5">Endoplasmic reticulum membrane</location>
    </subcellularLocation>
</comment>
<accession>A0A0C2FI10</accession>
<gene>
    <name evidence="7" type="ORF">SPBR_00736</name>
</gene>
<keyword evidence="5" id="KW-0256">Endoplasmic reticulum</keyword>
<dbReference type="Proteomes" id="UP000031575">
    <property type="component" value="Unassembled WGS sequence"/>
</dbReference>
<comment type="similarity">
    <text evidence="5">Belongs to the steroid 5-alpha reductase family. Polyprenal reductase subfamily.</text>
</comment>
<dbReference type="OrthoDB" id="541710at2759"/>
<reference evidence="7 8" key="1">
    <citation type="journal article" date="2014" name="BMC Genomics">
        <title>Comparative genomics of the major fungal agents of human and animal Sporotrichosis: Sporothrix schenckii and Sporothrix brasiliensis.</title>
        <authorList>
            <person name="Teixeira M.M."/>
            <person name="de Almeida L.G."/>
            <person name="Kubitschek-Barreira P."/>
            <person name="Alves F.L."/>
            <person name="Kioshima E.S."/>
            <person name="Abadio A.K."/>
            <person name="Fernandes L."/>
            <person name="Derengowski L.S."/>
            <person name="Ferreira K.S."/>
            <person name="Souza R.C."/>
            <person name="Ruiz J.C."/>
            <person name="de Andrade N.C."/>
            <person name="Paes H.C."/>
            <person name="Nicola A.M."/>
            <person name="Albuquerque P."/>
            <person name="Gerber A.L."/>
            <person name="Martins V.P."/>
            <person name="Peconick L.D."/>
            <person name="Neto A.V."/>
            <person name="Chaucanez C.B."/>
            <person name="Silva P.A."/>
            <person name="Cunha O.L."/>
            <person name="de Oliveira F.F."/>
            <person name="dos Santos T.C."/>
            <person name="Barros A.L."/>
            <person name="Soares M.A."/>
            <person name="de Oliveira L.M."/>
            <person name="Marini M.M."/>
            <person name="Villalobos-Duno H."/>
            <person name="Cunha M.M."/>
            <person name="de Hoog S."/>
            <person name="da Silveira J.F."/>
            <person name="Henrissat B."/>
            <person name="Nino-Vega G.A."/>
            <person name="Cisalpino P.S."/>
            <person name="Mora-Montes H.M."/>
            <person name="Almeida S.R."/>
            <person name="Stajich J.E."/>
            <person name="Lopes-Bezerra L.M."/>
            <person name="Vasconcelos A.T."/>
            <person name="Felipe M.S."/>
        </authorList>
    </citation>
    <scope>NUCLEOTIDE SEQUENCE [LARGE SCALE GENOMIC DNA]</scope>
    <source>
        <strain evidence="7 8">5110</strain>
    </source>
</reference>
<organism evidence="7 8">
    <name type="scientific">Sporothrix brasiliensis 5110</name>
    <dbReference type="NCBI Taxonomy" id="1398154"/>
    <lineage>
        <taxon>Eukaryota</taxon>
        <taxon>Fungi</taxon>
        <taxon>Dikarya</taxon>
        <taxon>Ascomycota</taxon>
        <taxon>Pezizomycotina</taxon>
        <taxon>Sordariomycetes</taxon>
        <taxon>Sordariomycetidae</taxon>
        <taxon>Ophiostomatales</taxon>
        <taxon>Ophiostomataceae</taxon>
        <taxon>Sporothrix</taxon>
    </lineage>
</organism>
<dbReference type="InterPro" id="IPR001104">
    <property type="entry name" value="3-oxo-5_a-steroid_4-DH_C"/>
</dbReference>
<dbReference type="GO" id="GO:0005789">
    <property type="term" value="C:endoplasmic reticulum membrane"/>
    <property type="evidence" value="ECO:0007669"/>
    <property type="project" value="UniProtKB-SubCell"/>
</dbReference>
<comment type="caution">
    <text evidence="7">The sequence shown here is derived from an EMBL/GenBank/DDBJ whole genome shotgun (WGS) entry which is preliminary data.</text>
</comment>
<evidence type="ECO:0000256" key="4">
    <source>
        <dbReference type="ARBA" id="ARBA00023136"/>
    </source>
</evidence>
<dbReference type="InterPro" id="IPR039698">
    <property type="entry name" value="Dfg10/SRD5A3"/>
</dbReference>
<dbReference type="PANTHER" id="PTHR14624">
    <property type="entry name" value="DFG10 PROTEIN"/>
    <property type="match status" value="1"/>
</dbReference>
<dbReference type="UniPathway" id="UPA00378"/>
<feature type="transmembrane region" description="Helical" evidence="5">
    <location>
        <begin position="31"/>
        <end position="50"/>
    </location>
</feature>
<dbReference type="GO" id="GO:0160198">
    <property type="term" value="F:polyprenal reductase activity"/>
    <property type="evidence" value="ECO:0007669"/>
    <property type="project" value="UniProtKB-EC"/>
</dbReference>
<evidence type="ECO:0000313" key="7">
    <source>
        <dbReference type="EMBL" id="KIH90658.1"/>
    </source>
</evidence>
<comment type="pathway">
    <text evidence="5">Protein modification; protein glycosylation.</text>
</comment>
<evidence type="ECO:0000256" key="3">
    <source>
        <dbReference type="ARBA" id="ARBA00022989"/>
    </source>
</evidence>
<dbReference type="EMBL" id="AWTV01000008">
    <property type="protein sequence ID" value="KIH90658.1"/>
    <property type="molecule type" value="Genomic_DNA"/>
</dbReference>
<feature type="transmembrane region" description="Helical" evidence="5">
    <location>
        <begin position="201"/>
        <end position="221"/>
    </location>
</feature>
<comment type="function">
    <text evidence="5">Plays a key role in early steps of protein N-linked glycosylation by being involved in the conversion of polyprenol into dolichol. Acts as a polyprenal reductase that mediates the reduction of polyprenal into dolichal in a NADP-dependent mechanism. Dolichols are required for the synthesis of dolichol-linked monosaccharides and the oligosaccharide precursor used for N-glycosylation.</text>
</comment>
<evidence type="ECO:0000313" key="8">
    <source>
        <dbReference type="Proteomes" id="UP000031575"/>
    </source>
</evidence>
<dbReference type="PROSITE" id="PS50244">
    <property type="entry name" value="S5A_REDUCTASE"/>
    <property type="match status" value="1"/>
</dbReference>
<evidence type="ECO:0000259" key="6">
    <source>
        <dbReference type="Pfam" id="PF02544"/>
    </source>
</evidence>
<evidence type="ECO:0000256" key="5">
    <source>
        <dbReference type="RuleBase" id="RU367081"/>
    </source>
</evidence>
<dbReference type="EC" id="1.3.1.94" evidence="5"/>
<feature type="domain" description="3-oxo-5-alpha-steroid 4-dehydrogenase C-terminal" evidence="6">
    <location>
        <begin position="248"/>
        <end position="361"/>
    </location>
</feature>
<dbReference type="GO" id="GO:0003865">
    <property type="term" value="F:3-oxo-5-alpha-steroid 4-dehydrogenase activity"/>
    <property type="evidence" value="ECO:0007669"/>
    <property type="project" value="TreeGrafter"/>
</dbReference>
<keyword evidence="5" id="KW-0521">NADP</keyword>
<proteinExistence type="inferred from homology"/>
<dbReference type="HOGENOM" id="CLU_044409_0_1_1"/>
<feature type="transmembrane region" description="Helical" evidence="5">
    <location>
        <begin position="314"/>
        <end position="334"/>
    </location>
</feature>
<dbReference type="PANTHER" id="PTHR14624:SF0">
    <property type="entry name" value="POLYPRENOL REDUCTASE"/>
    <property type="match status" value="1"/>
</dbReference>
<feature type="transmembrane region" description="Helical" evidence="5">
    <location>
        <begin position="163"/>
        <end position="180"/>
    </location>
</feature>